<accession>A0A7W9M423</accession>
<sequence length="164" mass="18474">MPYLIDSNVLIQAKNFHYGLDFCPAFWDWIIDANHRQVVYSIDAVKKELVEVQDELSGWVGRNPTLFLSPDANVLRSLAVTSRWVTSQNFVSAAVSTFLGVADYHLVSHAHAKQFVVVTHERYSESVKKIKIPNVCRGLGVKCITPFEMLRTEQAQFVMGAMAS</sequence>
<reference evidence="1 2" key="1">
    <citation type="submission" date="2020-08" db="EMBL/GenBank/DDBJ databases">
        <title>Sequencing the genomes of 1000 actinobacteria strains.</title>
        <authorList>
            <person name="Klenk H.-P."/>
        </authorList>
    </citation>
    <scope>NUCLEOTIDE SEQUENCE [LARGE SCALE GENOMIC DNA]</scope>
    <source>
        <strain evidence="1 2">DSM 45486</strain>
    </source>
</reference>
<gene>
    <name evidence="1" type="ORF">F4560_006419</name>
</gene>
<dbReference type="RefSeq" id="WP_184926401.1">
    <property type="nucleotide sequence ID" value="NZ_JACHMO010000001.1"/>
</dbReference>
<evidence type="ECO:0000313" key="2">
    <source>
        <dbReference type="Proteomes" id="UP000552097"/>
    </source>
</evidence>
<name>A0A7W9M423_9PSEU</name>
<comment type="caution">
    <text evidence="1">The sequence shown here is derived from an EMBL/GenBank/DDBJ whole genome shotgun (WGS) entry which is preliminary data.</text>
</comment>
<protein>
    <recommendedName>
        <fullName evidence="3">DUF4411 family protein</fullName>
    </recommendedName>
</protein>
<keyword evidence="2" id="KW-1185">Reference proteome</keyword>
<dbReference type="Proteomes" id="UP000552097">
    <property type="component" value="Unassembled WGS sequence"/>
</dbReference>
<evidence type="ECO:0000313" key="1">
    <source>
        <dbReference type="EMBL" id="MBB5806651.1"/>
    </source>
</evidence>
<dbReference type="AlphaFoldDB" id="A0A7W9M423"/>
<organism evidence="1 2">
    <name type="scientific">Saccharothrix ecbatanensis</name>
    <dbReference type="NCBI Taxonomy" id="1105145"/>
    <lineage>
        <taxon>Bacteria</taxon>
        <taxon>Bacillati</taxon>
        <taxon>Actinomycetota</taxon>
        <taxon>Actinomycetes</taxon>
        <taxon>Pseudonocardiales</taxon>
        <taxon>Pseudonocardiaceae</taxon>
        <taxon>Saccharothrix</taxon>
    </lineage>
</organism>
<dbReference type="InterPro" id="IPR029060">
    <property type="entry name" value="PIN-like_dom_sf"/>
</dbReference>
<dbReference type="Pfam" id="PF14367">
    <property type="entry name" value="DUF4411"/>
    <property type="match status" value="1"/>
</dbReference>
<dbReference type="SUPFAM" id="SSF88723">
    <property type="entry name" value="PIN domain-like"/>
    <property type="match status" value="1"/>
</dbReference>
<evidence type="ECO:0008006" key="3">
    <source>
        <dbReference type="Google" id="ProtNLM"/>
    </source>
</evidence>
<proteinExistence type="predicted"/>
<dbReference type="InterPro" id="IPR016541">
    <property type="entry name" value="UCP008505"/>
</dbReference>
<dbReference type="EMBL" id="JACHMO010000001">
    <property type="protein sequence ID" value="MBB5806651.1"/>
    <property type="molecule type" value="Genomic_DNA"/>
</dbReference>